<dbReference type="EMBL" id="GBXM01067760">
    <property type="protein sequence ID" value="JAH40817.1"/>
    <property type="molecule type" value="Transcribed_RNA"/>
</dbReference>
<organism evidence="1">
    <name type="scientific">Anguilla anguilla</name>
    <name type="common">European freshwater eel</name>
    <name type="synonym">Muraena anguilla</name>
    <dbReference type="NCBI Taxonomy" id="7936"/>
    <lineage>
        <taxon>Eukaryota</taxon>
        <taxon>Metazoa</taxon>
        <taxon>Chordata</taxon>
        <taxon>Craniata</taxon>
        <taxon>Vertebrata</taxon>
        <taxon>Euteleostomi</taxon>
        <taxon>Actinopterygii</taxon>
        <taxon>Neopterygii</taxon>
        <taxon>Teleostei</taxon>
        <taxon>Anguilliformes</taxon>
        <taxon>Anguillidae</taxon>
        <taxon>Anguilla</taxon>
    </lineage>
</organism>
<proteinExistence type="predicted"/>
<sequence length="43" mass="4874">MKFFSEAKVLAKVLAQIIIWTMLPSGGRKHTIHSKNVFLSECI</sequence>
<dbReference type="AlphaFoldDB" id="A0A0E9SHV0"/>
<name>A0A0E9SHV0_ANGAN</name>
<reference evidence="1" key="2">
    <citation type="journal article" date="2015" name="Fish Shellfish Immunol.">
        <title>Early steps in the European eel (Anguilla anguilla)-Vibrio vulnificus interaction in the gills: Role of the RtxA13 toxin.</title>
        <authorList>
            <person name="Callol A."/>
            <person name="Pajuelo D."/>
            <person name="Ebbesson L."/>
            <person name="Teles M."/>
            <person name="MacKenzie S."/>
            <person name="Amaro C."/>
        </authorList>
    </citation>
    <scope>NUCLEOTIDE SEQUENCE</scope>
</reference>
<accession>A0A0E9SHV0</accession>
<reference evidence="1" key="1">
    <citation type="submission" date="2014-11" db="EMBL/GenBank/DDBJ databases">
        <authorList>
            <person name="Amaro Gonzalez C."/>
        </authorList>
    </citation>
    <scope>NUCLEOTIDE SEQUENCE</scope>
</reference>
<protein>
    <submittedName>
        <fullName evidence="1">Uncharacterized protein</fullName>
    </submittedName>
</protein>
<evidence type="ECO:0000313" key="1">
    <source>
        <dbReference type="EMBL" id="JAH40817.1"/>
    </source>
</evidence>